<proteinExistence type="predicted"/>
<evidence type="ECO:0008006" key="4">
    <source>
        <dbReference type="Google" id="ProtNLM"/>
    </source>
</evidence>
<evidence type="ECO:0000313" key="3">
    <source>
        <dbReference type="Proteomes" id="UP000184147"/>
    </source>
</evidence>
<name>A0A1M5ADQ9_9FLAO</name>
<evidence type="ECO:0000313" key="2">
    <source>
        <dbReference type="EMBL" id="SHF28042.1"/>
    </source>
</evidence>
<dbReference type="RefSeq" id="WP_073362750.1">
    <property type="nucleotide sequence ID" value="NZ_FQVQ01000006.1"/>
</dbReference>
<evidence type="ECO:0000256" key="1">
    <source>
        <dbReference type="SAM" id="SignalP"/>
    </source>
</evidence>
<accession>A0A1M5ADQ9</accession>
<keyword evidence="1" id="KW-0732">Signal</keyword>
<dbReference type="EMBL" id="FQVQ01000006">
    <property type="protein sequence ID" value="SHF28042.1"/>
    <property type="molecule type" value="Genomic_DNA"/>
</dbReference>
<protein>
    <recommendedName>
        <fullName evidence="4">Por secretion system C-terminal sorting domain-containing protein</fullName>
    </recommendedName>
</protein>
<dbReference type="OrthoDB" id="1255502at2"/>
<dbReference type="AlphaFoldDB" id="A0A1M5ADQ9"/>
<feature type="signal peptide" evidence="1">
    <location>
        <begin position="1"/>
        <end position="21"/>
    </location>
</feature>
<sequence>MLQFRTIGLFFWIFCFSGAQAQADLQTVIRGGELLLNGLTIFKIAKGNSNASKTTLDQVCIKNKLTEKITFRITGKGEDGEEIKKELVVQNDGKECLLELPKGIYTYEVILSNKEIYKKGEYRFEESVVITIKPSA</sequence>
<dbReference type="Proteomes" id="UP000184147">
    <property type="component" value="Unassembled WGS sequence"/>
</dbReference>
<organism evidence="2 3">
    <name type="scientific">Flavobacterium fontis</name>
    <dbReference type="NCBI Taxonomy" id="1124188"/>
    <lineage>
        <taxon>Bacteria</taxon>
        <taxon>Pseudomonadati</taxon>
        <taxon>Bacteroidota</taxon>
        <taxon>Flavobacteriia</taxon>
        <taxon>Flavobacteriales</taxon>
        <taxon>Flavobacteriaceae</taxon>
        <taxon>Flavobacterium</taxon>
    </lineage>
</organism>
<feature type="chain" id="PRO_5012522164" description="Por secretion system C-terminal sorting domain-containing protein" evidence="1">
    <location>
        <begin position="22"/>
        <end position="136"/>
    </location>
</feature>
<keyword evidence="3" id="KW-1185">Reference proteome</keyword>
<gene>
    <name evidence="2" type="ORF">SAMN05444377_10617</name>
</gene>
<reference evidence="2 3" key="1">
    <citation type="submission" date="2016-11" db="EMBL/GenBank/DDBJ databases">
        <authorList>
            <person name="Jaros S."/>
            <person name="Januszkiewicz K."/>
            <person name="Wedrychowicz H."/>
        </authorList>
    </citation>
    <scope>NUCLEOTIDE SEQUENCE [LARGE SCALE GENOMIC DNA]</scope>
    <source>
        <strain evidence="2 3">DSM 25660</strain>
    </source>
</reference>